<dbReference type="SUPFAM" id="SSF46785">
    <property type="entry name" value="Winged helix' DNA-binding domain"/>
    <property type="match status" value="1"/>
</dbReference>
<sequence length="239" mass="26548">MLQSQVSAESLPHAEYDGPTPVLRQWAAPGLATLVAGLPLQRRCMRARQYLFRAGERRQSLFLIHAGCFKTCVISPDGREKVTGFRLRGDLLGIDALDMPHYACNAISLDVGEVWELPVAQLRDSLPDFQQRLTAVLASEIRRDWGWMLAIGTLSAEQRVITFLLDLSARLEALGFSARCLTLRMTRADLGNFLALQLETVTRALSHLQALGMIGVERRQIRIEDPSGLRAMLGTASLH</sequence>
<dbReference type="PROSITE" id="PS51063">
    <property type="entry name" value="HTH_CRP_2"/>
    <property type="match status" value="1"/>
</dbReference>
<accession>A0ABW2YIE3</accession>
<keyword evidence="11" id="KW-0804">Transcription</keyword>
<comment type="caution">
    <text evidence="14">The sequence shown here is derived from an EMBL/GenBank/DDBJ whole genome shotgun (WGS) entry which is preliminary data.</text>
</comment>
<evidence type="ECO:0000259" key="13">
    <source>
        <dbReference type="PROSITE" id="PS51063"/>
    </source>
</evidence>
<gene>
    <name evidence="14" type="ORF">ACFQZQ_01070</name>
</gene>
<keyword evidence="6" id="KW-0973">c-di-GMP</keyword>
<feature type="domain" description="HTH crp-type" evidence="13">
    <location>
        <begin position="154"/>
        <end position="227"/>
    </location>
</feature>
<dbReference type="InterPro" id="IPR036390">
    <property type="entry name" value="WH_DNA-bd_sf"/>
</dbReference>
<evidence type="ECO:0000256" key="2">
    <source>
        <dbReference type="ARBA" id="ARBA00011738"/>
    </source>
</evidence>
<dbReference type="InterPro" id="IPR014710">
    <property type="entry name" value="RmlC-like_jellyroll"/>
</dbReference>
<dbReference type="SMART" id="SM00100">
    <property type="entry name" value="cNMP"/>
    <property type="match status" value="1"/>
</dbReference>
<dbReference type="InterPro" id="IPR000595">
    <property type="entry name" value="cNMP-bd_dom"/>
</dbReference>
<dbReference type="Gene3D" id="1.10.10.10">
    <property type="entry name" value="Winged helix-like DNA-binding domain superfamily/Winged helix DNA-binding domain"/>
    <property type="match status" value="1"/>
</dbReference>
<dbReference type="SUPFAM" id="SSF51206">
    <property type="entry name" value="cAMP-binding domain-like"/>
    <property type="match status" value="1"/>
</dbReference>
<keyword evidence="15" id="KW-1185">Reference proteome</keyword>
<evidence type="ECO:0000256" key="6">
    <source>
        <dbReference type="ARBA" id="ARBA00022636"/>
    </source>
</evidence>
<evidence type="ECO:0000256" key="7">
    <source>
        <dbReference type="ARBA" id="ARBA00023015"/>
    </source>
</evidence>
<evidence type="ECO:0000256" key="3">
    <source>
        <dbReference type="ARBA" id="ARBA00020769"/>
    </source>
</evidence>
<comment type="subcellular location">
    <subcellularLocation>
        <location evidence="1">Cytoplasm</location>
    </subcellularLocation>
</comment>
<protein>
    <recommendedName>
        <fullName evidence="3">CRP-like protein Clp</fullName>
    </recommendedName>
    <alternativeName>
        <fullName evidence="12">Catabolite activation-like protein</fullName>
    </alternativeName>
</protein>
<dbReference type="InterPro" id="IPR050397">
    <property type="entry name" value="Env_Response_Regulators"/>
</dbReference>
<evidence type="ECO:0000256" key="4">
    <source>
        <dbReference type="ARBA" id="ARBA00022491"/>
    </source>
</evidence>
<evidence type="ECO:0000256" key="5">
    <source>
        <dbReference type="ARBA" id="ARBA00022533"/>
    </source>
</evidence>
<dbReference type="Proteomes" id="UP001597090">
    <property type="component" value="Unassembled WGS sequence"/>
</dbReference>
<evidence type="ECO:0000256" key="9">
    <source>
        <dbReference type="ARBA" id="ARBA00023125"/>
    </source>
</evidence>
<keyword evidence="9" id="KW-0238">DNA-binding</keyword>
<organism evidence="14 15">
    <name type="scientific">Lysobacter koreensis</name>
    <dbReference type="NCBI Taxonomy" id="266122"/>
    <lineage>
        <taxon>Bacteria</taxon>
        <taxon>Pseudomonadati</taxon>
        <taxon>Pseudomonadota</taxon>
        <taxon>Gammaproteobacteria</taxon>
        <taxon>Lysobacterales</taxon>
        <taxon>Lysobacteraceae</taxon>
        <taxon>Lysobacter</taxon>
    </lineage>
</organism>
<evidence type="ECO:0000313" key="14">
    <source>
        <dbReference type="EMBL" id="MFD0737881.1"/>
    </source>
</evidence>
<keyword evidence="7" id="KW-0805">Transcription regulation</keyword>
<evidence type="ECO:0000256" key="8">
    <source>
        <dbReference type="ARBA" id="ARBA00023026"/>
    </source>
</evidence>
<keyword evidence="10" id="KW-0010">Activator</keyword>
<name>A0ABW2YIE3_9GAMM</name>
<dbReference type="PRINTS" id="PR00034">
    <property type="entry name" value="HTHCRP"/>
</dbReference>
<evidence type="ECO:0000256" key="1">
    <source>
        <dbReference type="ARBA" id="ARBA00004496"/>
    </source>
</evidence>
<dbReference type="InterPro" id="IPR012318">
    <property type="entry name" value="HTH_CRP"/>
</dbReference>
<dbReference type="InterPro" id="IPR036388">
    <property type="entry name" value="WH-like_DNA-bd_sf"/>
</dbReference>
<evidence type="ECO:0000256" key="12">
    <source>
        <dbReference type="ARBA" id="ARBA00031697"/>
    </source>
</evidence>
<dbReference type="PANTHER" id="PTHR24567:SF75">
    <property type="entry name" value="FUMARATE AND NITRATE REDUCTION REGULATORY PROTEIN"/>
    <property type="match status" value="1"/>
</dbReference>
<proteinExistence type="predicted"/>
<dbReference type="SMART" id="SM00419">
    <property type="entry name" value="HTH_CRP"/>
    <property type="match status" value="1"/>
</dbReference>
<dbReference type="Pfam" id="PF00027">
    <property type="entry name" value="cNMP_binding"/>
    <property type="match status" value="1"/>
</dbReference>
<evidence type="ECO:0000256" key="10">
    <source>
        <dbReference type="ARBA" id="ARBA00023159"/>
    </source>
</evidence>
<evidence type="ECO:0000256" key="11">
    <source>
        <dbReference type="ARBA" id="ARBA00023163"/>
    </source>
</evidence>
<keyword evidence="8" id="KW-0843">Virulence</keyword>
<keyword evidence="5" id="KW-0021">Allosteric enzyme</keyword>
<dbReference type="CDD" id="cd00092">
    <property type="entry name" value="HTH_CRP"/>
    <property type="match status" value="1"/>
</dbReference>
<comment type="subunit">
    <text evidence="2">Homodimer.</text>
</comment>
<dbReference type="Gene3D" id="2.60.120.10">
    <property type="entry name" value="Jelly Rolls"/>
    <property type="match status" value="1"/>
</dbReference>
<dbReference type="EMBL" id="JBHTIH010000002">
    <property type="protein sequence ID" value="MFD0737881.1"/>
    <property type="molecule type" value="Genomic_DNA"/>
</dbReference>
<keyword evidence="4" id="KW-0678">Repressor</keyword>
<dbReference type="Pfam" id="PF13545">
    <property type="entry name" value="HTH_Crp_2"/>
    <property type="match status" value="1"/>
</dbReference>
<reference evidence="15" key="1">
    <citation type="journal article" date="2019" name="Int. J. Syst. Evol. Microbiol.">
        <title>The Global Catalogue of Microorganisms (GCM) 10K type strain sequencing project: providing services to taxonomists for standard genome sequencing and annotation.</title>
        <authorList>
            <consortium name="The Broad Institute Genomics Platform"/>
            <consortium name="The Broad Institute Genome Sequencing Center for Infectious Disease"/>
            <person name="Wu L."/>
            <person name="Ma J."/>
        </authorList>
    </citation>
    <scope>NUCLEOTIDE SEQUENCE [LARGE SCALE GENOMIC DNA]</scope>
    <source>
        <strain evidence="15">CCUG 55491</strain>
    </source>
</reference>
<evidence type="ECO:0000313" key="15">
    <source>
        <dbReference type="Proteomes" id="UP001597090"/>
    </source>
</evidence>
<dbReference type="CDD" id="cd00038">
    <property type="entry name" value="CAP_ED"/>
    <property type="match status" value="1"/>
</dbReference>
<dbReference type="PANTHER" id="PTHR24567">
    <property type="entry name" value="CRP FAMILY TRANSCRIPTIONAL REGULATORY PROTEIN"/>
    <property type="match status" value="1"/>
</dbReference>
<dbReference type="InterPro" id="IPR018490">
    <property type="entry name" value="cNMP-bd_dom_sf"/>
</dbReference>
<dbReference type="RefSeq" id="WP_386810838.1">
    <property type="nucleotide sequence ID" value="NZ_JBHTIH010000002.1"/>
</dbReference>